<dbReference type="RefSeq" id="WP_249242511.1">
    <property type="nucleotide sequence ID" value="NZ_CP096649.1"/>
</dbReference>
<dbReference type="Gene3D" id="2.40.128.20">
    <property type="match status" value="1"/>
</dbReference>
<evidence type="ECO:0000313" key="6">
    <source>
        <dbReference type="EMBL" id="UQK58982.1"/>
    </source>
</evidence>
<reference evidence="6" key="1">
    <citation type="submission" date="2022-04" db="EMBL/GenBank/DDBJ databases">
        <title>Complete genome sequences of Ezakiella coagulans and Fenollaria massiliensis.</title>
        <authorList>
            <person name="France M.T."/>
            <person name="Clifford J."/>
            <person name="Narina S."/>
            <person name="Rutt L."/>
            <person name="Ravel J."/>
        </authorList>
    </citation>
    <scope>NUCLEOTIDE SEQUENCE</scope>
    <source>
        <strain evidence="6">C0061C2</strain>
    </source>
</reference>
<dbReference type="InterPro" id="IPR012674">
    <property type="entry name" value="Calycin"/>
</dbReference>
<feature type="region of interest" description="Disordered" evidence="3">
    <location>
        <begin position="27"/>
        <end position="66"/>
    </location>
</feature>
<evidence type="ECO:0000256" key="3">
    <source>
        <dbReference type="SAM" id="MobiDB-lite"/>
    </source>
</evidence>
<feature type="chain" id="PRO_5039111883" evidence="4">
    <location>
        <begin position="24"/>
        <end position="229"/>
    </location>
</feature>
<evidence type="ECO:0000256" key="2">
    <source>
        <dbReference type="ARBA" id="ARBA00022833"/>
    </source>
</evidence>
<dbReference type="Proteomes" id="UP000831151">
    <property type="component" value="Chromosome"/>
</dbReference>
<organism evidence="6 7">
    <name type="scientific">Fenollaria massiliensis</name>
    <dbReference type="NCBI Taxonomy" id="938288"/>
    <lineage>
        <taxon>Bacteria</taxon>
        <taxon>Bacillati</taxon>
        <taxon>Bacillota</taxon>
        <taxon>Clostridia</taxon>
        <taxon>Eubacteriales</taxon>
        <taxon>Fenollaria</taxon>
    </lineage>
</organism>
<keyword evidence="1 4" id="KW-0732">Signal</keyword>
<evidence type="ECO:0000256" key="1">
    <source>
        <dbReference type="ARBA" id="ARBA00022729"/>
    </source>
</evidence>
<accession>A0A9E7DJK4</accession>
<dbReference type="GO" id="GO:0008270">
    <property type="term" value="F:zinc ion binding"/>
    <property type="evidence" value="ECO:0007669"/>
    <property type="project" value="InterPro"/>
</dbReference>
<dbReference type="Pfam" id="PF09223">
    <property type="entry name" value="ZinT"/>
    <property type="match status" value="1"/>
</dbReference>
<dbReference type="AlphaFoldDB" id="A0A9E7DJK4"/>
<dbReference type="KEGG" id="fms:M1R53_06990"/>
<feature type="signal peptide" evidence="4">
    <location>
        <begin position="1"/>
        <end position="23"/>
    </location>
</feature>
<evidence type="ECO:0000256" key="4">
    <source>
        <dbReference type="SAM" id="SignalP"/>
    </source>
</evidence>
<gene>
    <name evidence="6" type="ORF">M1R53_06990</name>
</gene>
<dbReference type="PROSITE" id="PS51257">
    <property type="entry name" value="PROKAR_LIPOPROTEIN"/>
    <property type="match status" value="1"/>
</dbReference>
<keyword evidence="7" id="KW-1185">Reference proteome</keyword>
<dbReference type="InterPro" id="IPR015304">
    <property type="entry name" value="ZinT_dom"/>
</dbReference>
<proteinExistence type="predicted"/>
<protein>
    <submittedName>
        <fullName evidence="6">Metal-binding protein ZinT</fullName>
    </submittedName>
</protein>
<evidence type="ECO:0000313" key="7">
    <source>
        <dbReference type="Proteomes" id="UP000831151"/>
    </source>
</evidence>
<dbReference type="SUPFAM" id="SSF50814">
    <property type="entry name" value="Lipocalins"/>
    <property type="match status" value="1"/>
</dbReference>
<evidence type="ECO:0000259" key="5">
    <source>
        <dbReference type="Pfam" id="PF09223"/>
    </source>
</evidence>
<dbReference type="EMBL" id="CP096649">
    <property type="protein sequence ID" value="UQK58982.1"/>
    <property type="molecule type" value="Genomic_DNA"/>
</dbReference>
<feature type="domain" description="ZinT" evidence="5">
    <location>
        <begin position="65"/>
        <end position="228"/>
    </location>
</feature>
<keyword evidence="2" id="KW-0862">Zinc</keyword>
<name>A0A9E7DJK4_9FIRM</name>
<feature type="compositionally biased region" description="Basic and acidic residues" evidence="3">
    <location>
        <begin position="27"/>
        <end position="62"/>
    </location>
</feature>
<sequence>MKNAKRFLTLALALTLVSSMMFACKKNEEPAKEEPKTEAAADTTEEKTEEQAEDKSEEKTEAPSEDVTLEMWAGDWNSINAFYDDPVVKEAIENKAKEEGISADDYIKGIEERRATDYKGLHVEGDTITFYDGKIGEGKEIAKAEYKLVDTIEVPHGNKTLNWFVFETDSKDVKKYMALMQIHGEEHLAHYHTRYTDNLDDIKDQDSKWFPTYIRTSVDSQDIAEELTE</sequence>